<keyword evidence="2" id="KW-1185">Reference proteome</keyword>
<protein>
    <submittedName>
        <fullName evidence="1">Uncharacterized protein</fullName>
    </submittedName>
</protein>
<evidence type="ECO:0000313" key="2">
    <source>
        <dbReference type="Proteomes" id="UP000216752"/>
    </source>
</evidence>
<organism evidence="1 2">
    <name type="scientific">Sporomusa silvacetica DSM 10669</name>
    <dbReference type="NCBI Taxonomy" id="1123289"/>
    <lineage>
        <taxon>Bacteria</taxon>
        <taxon>Bacillati</taxon>
        <taxon>Bacillota</taxon>
        <taxon>Negativicutes</taxon>
        <taxon>Selenomonadales</taxon>
        <taxon>Sporomusaceae</taxon>
        <taxon>Sporomusa</taxon>
    </lineage>
</organism>
<reference evidence="1" key="1">
    <citation type="submission" date="2024-05" db="EMBL/GenBank/DDBJ databases">
        <title>Isolation and characterization of Sporomusa carbonis sp. nov., a carboxydotrophic hydrogenogen in the genus of Sporomusa isolated from a charcoal burning pile.</title>
        <authorList>
            <person name="Boeer T."/>
            <person name="Rosenbaum F."/>
            <person name="Eysell L."/>
            <person name="Mueller V."/>
            <person name="Daniel R."/>
            <person name="Poehlein A."/>
        </authorList>
    </citation>
    <scope>NUCLEOTIDE SEQUENCE [LARGE SCALE GENOMIC DNA]</scope>
    <source>
        <strain evidence="1">DSM 10669</strain>
    </source>
</reference>
<accession>A0ABZ3IQH0</accession>
<dbReference type="Proteomes" id="UP000216752">
    <property type="component" value="Chromosome"/>
</dbReference>
<name>A0ABZ3IQH0_9FIRM</name>
<evidence type="ECO:0000313" key="1">
    <source>
        <dbReference type="EMBL" id="XFO67786.1"/>
    </source>
</evidence>
<proteinExistence type="predicted"/>
<sequence length="78" mass="8794">MKQQNKLLLKQAFLYGITGKDDIGIIGSTDILAADQACVDLIYLLPADQRRDIVERIESRLSLHQLEYMETLGMGGRE</sequence>
<dbReference type="EMBL" id="CP155573">
    <property type="protein sequence ID" value="XFO67786.1"/>
    <property type="molecule type" value="Genomic_DNA"/>
</dbReference>
<gene>
    <name evidence="1" type="ORF">SPSIL_040050</name>
</gene>